<evidence type="ECO:0000256" key="4">
    <source>
        <dbReference type="ARBA" id="ARBA00038211"/>
    </source>
</evidence>
<gene>
    <name evidence="6" type="primary">chka</name>
</gene>
<dbReference type="Gene3D" id="3.90.1200.10">
    <property type="match status" value="1"/>
</dbReference>
<dbReference type="GeneTree" id="ENSGT00950000182939"/>
<dbReference type="InterPro" id="IPR011009">
    <property type="entry name" value="Kinase-like_dom_sf"/>
</dbReference>
<dbReference type="Proteomes" id="UP000694546">
    <property type="component" value="Chromosome 9"/>
</dbReference>
<dbReference type="GO" id="GO:0004103">
    <property type="term" value="F:choline kinase activity"/>
    <property type="evidence" value="ECO:0007669"/>
    <property type="project" value="UniProtKB-EC"/>
</dbReference>
<evidence type="ECO:0000256" key="3">
    <source>
        <dbReference type="ARBA" id="ARBA00037883"/>
    </source>
</evidence>
<keyword evidence="1" id="KW-0443">Lipid metabolism</keyword>
<name>A0A8C5BBX2_GADMO</name>
<dbReference type="GO" id="GO:0005737">
    <property type="term" value="C:cytoplasm"/>
    <property type="evidence" value="ECO:0007669"/>
    <property type="project" value="TreeGrafter"/>
</dbReference>
<comment type="similarity">
    <text evidence="4">Belongs to the choline/ethanolamine kinase family.</text>
</comment>
<keyword evidence="2" id="KW-1208">Phospholipid metabolism</keyword>
<evidence type="ECO:0000256" key="1">
    <source>
        <dbReference type="ARBA" id="ARBA00023209"/>
    </source>
</evidence>
<reference evidence="6" key="1">
    <citation type="submission" date="2025-08" db="UniProtKB">
        <authorList>
            <consortium name="Ensembl"/>
        </authorList>
    </citation>
    <scope>IDENTIFICATION</scope>
</reference>
<dbReference type="CDD" id="cd05156">
    <property type="entry name" value="ChoK_euk"/>
    <property type="match status" value="1"/>
</dbReference>
<evidence type="ECO:0000313" key="7">
    <source>
        <dbReference type="Proteomes" id="UP000694546"/>
    </source>
</evidence>
<dbReference type="GO" id="GO:0005524">
    <property type="term" value="F:ATP binding"/>
    <property type="evidence" value="ECO:0007669"/>
    <property type="project" value="UniProtKB-KW"/>
</dbReference>
<dbReference type="Gene3D" id="3.30.200.20">
    <property type="entry name" value="Phosphorylase Kinase, domain 1"/>
    <property type="match status" value="1"/>
</dbReference>
<dbReference type="SUPFAM" id="SSF56112">
    <property type="entry name" value="Protein kinase-like (PK-like)"/>
    <property type="match status" value="1"/>
</dbReference>
<sequence length="391" mass="44944">MKTKFINGVSSSPSMSLGLLVTESALHVQPESEENCKEVIIRQDQPDSETKRKAYLWCKDFLHGAWRSVSEDDFEITIIRGGLSNKLFLCALPDRLDSVGDEPRSVLLRLYGAILQGAEAMVLESVMFAILAERELGPKLYGIFPTGRLEQYVPSRKLETCELGDPNISAEVAQKMAAFHAMRMPFNKEPKWLFGTMENTNASQHLLTCPFDLFPPICFCVFVHRSLLESTNSPVVFCHNDCQEGNILLLNTSVDQKLMLIDFEYSSYNYRGFDIANHFCEWMYDYNCDKFPFFKVNAGNYPSKAQQLHFIESYMRESDGRFSDLHDAAREKVMEELYVEVNRFALASHFFWGLWAFIQSRISTIEFGYMEYALARFDAFFEQKKIWGGSN</sequence>
<dbReference type="PANTHER" id="PTHR22603:SF102">
    <property type="entry name" value="CHOLINE KINASE ALPHA"/>
    <property type="match status" value="1"/>
</dbReference>
<keyword evidence="1" id="KW-0444">Lipid biosynthesis</keyword>
<dbReference type="AlphaFoldDB" id="A0A8C5BBX2"/>
<dbReference type="PANTHER" id="PTHR22603">
    <property type="entry name" value="CHOLINE/ETHANOALAMINE KINASE"/>
    <property type="match status" value="1"/>
</dbReference>
<organism evidence="6 7">
    <name type="scientific">Gadus morhua</name>
    <name type="common">Atlantic cod</name>
    <dbReference type="NCBI Taxonomy" id="8049"/>
    <lineage>
        <taxon>Eukaryota</taxon>
        <taxon>Metazoa</taxon>
        <taxon>Chordata</taxon>
        <taxon>Craniata</taxon>
        <taxon>Vertebrata</taxon>
        <taxon>Euteleostomi</taxon>
        <taxon>Actinopterygii</taxon>
        <taxon>Neopterygii</taxon>
        <taxon>Teleostei</taxon>
        <taxon>Neoteleostei</taxon>
        <taxon>Acanthomorphata</taxon>
        <taxon>Zeiogadaria</taxon>
        <taxon>Gadariae</taxon>
        <taxon>Gadiformes</taxon>
        <taxon>Gadoidei</taxon>
        <taxon>Gadidae</taxon>
        <taxon>Gadus</taxon>
    </lineage>
</organism>
<dbReference type="GO" id="GO:0006646">
    <property type="term" value="P:phosphatidylethanolamine biosynthetic process"/>
    <property type="evidence" value="ECO:0007669"/>
    <property type="project" value="TreeGrafter"/>
</dbReference>
<evidence type="ECO:0000256" key="5">
    <source>
        <dbReference type="ARBA" id="ARBA00038874"/>
    </source>
</evidence>
<evidence type="ECO:0000313" key="6">
    <source>
        <dbReference type="Ensembl" id="ENSGMOP00000043263.1"/>
    </source>
</evidence>
<protein>
    <recommendedName>
        <fullName evidence="5">ethanolamine kinase</fullName>
        <ecNumber evidence="5">2.7.1.82</ecNumber>
    </recommendedName>
</protein>
<dbReference type="EC" id="2.7.1.82" evidence="5"/>
<evidence type="ECO:0000256" key="2">
    <source>
        <dbReference type="ARBA" id="ARBA00023264"/>
    </source>
</evidence>
<dbReference type="Pfam" id="PF01633">
    <property type="entry name" value="Choline_kinase"/>
    <property type="match status" value="1"/>
</dbReference>
<reference evidence="6" key="2">
    <citation type="submission" date="2025-09" db="UniProtKB">
        <authorList>
            <consortium name="Ensembl"/>
        </authorList>
    </citation>
    <scope>IDENTIFICATION</scope>
</reference>
<dbReference type="GO" id="GO:0004305">
    <property type="term" value="F:ethanolamine kinase activity"/>
    <property type="evidence" value="ECO:0007669"/>
    <property type="project" value="UniProtKB-EC"/>
</dbReference>
<proteinExistence type="inferred from homology"/>
<keyword evidence="7" id="KW-1185">Reference proteome</keyword>
<keyword evidence="1" id="KW-0594">Phospholipid biosynthesis</keyword>
<accession>A0A8C5BBX2</accession>
<dbReference type="Ensembl" id="ENSGMOT00000027221.1">
    <property type="protein sequence ID" value="ENSGMOP00000043263.1"/>
    <property type="gene ID" value="ENSGMOG00000017207.2"/>
</dbReference>
<comment type="pathway">
    <text evidence="3">Phospholipid metabolism; phosphatidylethanolamine biosynthesis; phosphatidylethanolamine from ethanolamine: step 1/3.</text>
</comment>